<dbReference type="Pfam" id="PF00892">
    <property type="entry name" value="EamA"/>
    <property type="match status" value="2"/>
</dbReference>
<comment type="subcellular location">
    <subcellularLocation>
        <location evidence="1">Cell membrane</location>
        <topology evidence="1">Multi-pass membrane protein</topology>
    </subcellularLocation>
</comment>
<dbReference type="Proteomes" id="UP000225379">
    <property type="component" value="Unassembled WGS sequence"/>
</dbReference>
<dbReference type="SUPFAM" id="SSF103481">
    <property type="entry name" value="Multidrug resistance efflux transporter EmrE"/>
    <property type="match status" value="2"/>
</dbReference>
<feature type="transmembrane region" description="Helical" evidence="6">
    <location>
        <begin position="119"/>
        <end position="136"/>
    </location>
</feature>
<keyword evidence="5 6" id="KW-0472">Membrane</keyword>
<feature type="transmembrane region" description="Helical" evidence="6">
    <location>
        <begin position="290"/>
        <end position="308"/>
    </location>
</feature>
<protein>
    <recommendedName>
        <fullName evidence="7">EamA domain-containing protein</fullName>
    </recommendedName>
</protein>
<feature type="domain" description="EamA" evidence="7">
    <location>
        <begin position="28"/>
        <end position="158"/>
    </location>
</feature>
<gene>
    <name evidence="8" type="ORF">CRT60_07335</name>
</gene>
<keyword evidence="4 6" id="KW-1133">Transmembrane helix</keyword>
<feature type="transmembrane region" description="Helical" evidence="6">
    <location>
        <begin position="205"/>
        <end position="223"/>
    </location>
</feature>
<feature type="transmembrane region" description="Helical" evidence="6">
    <location>
        <begin position="52"/>
        <end position="76"/>
    </location>
</feature>
<dbReference type="AlphaFoldDB" id="A0A2B8BIS8"/>
<dbReference type="EMBL" id="PDKW01000039">
    <property type="protein sequence ID" value="PGH57785.1"/>
    <property type="molecule type" value="Genomic_DNA"/>
</dbReference>
<dbReference type="InterPro" id="IPR000620">
    <property type="entry name" value="EamA_dom"/>
</dbReference>
<name>A0A2B8BIS8_9PROT</name>
<dbReference type="InterPro" id="IPR037185">
    <property type="entry name" value="EmrE-like"/>
</dbReference>
<evidence type="ECO:0000256" key="3">
    <source>
        <dbReference type="ARBA" id="ARBA00022692"/>
    </source>
</evidence>
<evidence type="ECO:0000256" key="4">
    <source>
        <dbReference type="ARBA" id="ARBA00022989"/>
    </source>
</evidence>
<dbReference type="PANTHER" id="PTHR32322">
    <property type="entry name" value="INNER MEMBRANE TRANSPORTER"/>
    <property type="match status" value="1"/>
</dbReference>
<evidence type="ECO:0000256" key="5">
    <source>
        <dbReference type="ARBA" id="ARBA00023136"/>
    </source>
</evidence>
<keyword evidence="2" id="KW-1003">Cell membrane</keyword>
<feature type="domain" description="EamA" evidence="7">
    <location>
        <begin position="173"/>
        <end position="307"/>
    </location>
</feature>
<keyword evidence="9" id="KW-1185">Reference proteome</keyword>
<evidence type="ECO:0000256" key="2">
    <source>
        <dbReference type="ARBA" id="ARBA00022475"/>
    </source>
</evidence>
<accession>A0A2B8BIS8</accession>
<dbReference type="RefSeq" id="WP_098735775.1">
    <property type="nucleotide sequence ID" value="NZ_PDKW01000039.1"/>
</dbReference>
<dbReference type="PANTHER" id="PTHR32322:SF18">
    <property type="entry name" value="S-ADENOSYLMETHIONINE_S-ADENOSYLHOMOCYSTEINE TRANSPORTER"/>
    <property type="match status" value="1"/>
</dbReference>
<evidence type="ECO:0000259" key="7">
    <source>
        <dbReference type="Pfam" id="PF00892"/>
    </source>
</evidence>
<feature type="transmembrane region" description="Helical" evidence="6">
    <location>
        <begin position="235"/>
        <end position="254"/>
    </location>
</feature>
<dbReference type="GO" id="GO:0005886">
    <property type="term" value="C:plasma membrane"/>
    <property type="evidence" value="ECO:0007669"/>
    <property type="project" value="UniProtKB-SubCell"/>
</dbReference>
<evidence type="ECO:0000313" key="8">
    <source>
        <dbReference type="EMBL" id="PGH57785.1"/>
    </source>
</evidence>
<feature type="transmembrane region" description="Helical" evidence="6">
    <location>
        <begin position="88"/>
        <end position="107"/>
    </location>
</feature>
<evidence type="ECO:0000313" key="9">
    <source>
        <dbReference type="Proteomes" id="UP000225379"/>
    </source>
</evidence>
<dbReference type="InterPro" id="IPR050638">
    <property type="entry name" value="AA-Vitamin_Transporters"/>
</dbReference>
<keyword evidence="3 6" id="KW-0812">Transmembrane</keyword>
<feature type="transmembrane region" description="Helical" evidence="6">
    <location>
        <begin position="266"/>
        <end position="284"/>
    </location>
</feature>
<feature type="transmembrane region" description="Helical" evidence="6">
    <location>
        <begin position="172"/>
        <end position="193"/>
    </location>
</feature>
<evidence type="ECO:0000256" key="6">
    <source>
        <dbReference type="SAM" id="Phobius"/>
    </source>
</evidence>
<proteinExistence type="predicted"/>
<organism evidence="8 9">
    <name type="scientific">Azospirillum palustre</name>
    <dbReference type="NCBI Taxonomy" id="2044885"/>
    <lineage>
        <taxon>Bacteria</taxon>
        <taxon>Pseudomonadati</taxon>
        <taxon>Pseudomonadota</taxon>
        <taxon>Alphaproteobacteria</taxon>
        <taxon>Rhodospirillales</taxon>
        <taxon>Azospirillaceae</taxon>
        <taxon>Azospirillum</taxon>
    </lineage>
</organism>
<sequence length="311" mass="33170">MMDETAGGRRNGTARQTAAGTEPGPTIYLQLAGVVLFWGANWPLMKLALLDIGPLAFCAVRLVGTTVSLALLAPLLRFPLLPHRGERLMIAVVGLLQVGGMMGLSNIGLQFVSPGRASVLAYTMQMWTLPLGLLLLGERISKRQAAAALLTFAGVVVFFNPALVNWNDVNALIGNGFLIGCAISWALGATLYRRRLWRTPFWTQIFWQVAASAAVMAPLALFAETAHPINWSGSLLAVIAYNCLIATGLCYWWWSKALSVMPASQAGQIVCLVPVTALLLSAVFDSEPLSLGVLLSVVLIGGGIALSARAR</sequence>
<dbReference type="OrthoDB" id="7850605at2"/>
<reference evidence="9" key="1">
    <citation type="submission" date="2017-10" db="EMBL/GenBank/DDBJ databases">
        <authorList>
            <person name="Kravchenko I.K."/>
            <person name="Grouzdev D.S."/>
        </authorList>
    </citation>
    <scope>NUCLEOTIDE SEQUENCE [LARGE SCALE GENOMIC DNA]</scope>
    <source>
        <strain evidence="9">B2</strain>
    </source>
</reference>
<feature type="transmembrane region" description="Helical" evidence="6">
    <location>
        <begin position="148"/>
        <end position="166"/>
    </location>
</feature>
<comment type="caution">
    <text evidence="8">The sequence shown here is derived from an EMBL/GenBank/DDBJ whole genome shotgun (WGS) entry which is preliminary data.</text>
</comment>
<evidence type="ECO:0000256" key="1">
    <source>
        <dbReference type="ARBA" id="ARBA00004651"/>
    </source>
</evidence>